<protein>
    <submittedName>
        <fullName evidence="1">Oxysterol binding family protein</fullName>
    </submittedName>
</protein>
<dbReference type="InterPro" id="IPR037239">
    <property type="entry name" value="OSBP_sf"/>
</dbReference>
<organism evidence="1 2">
    <name type="scientific">Tieghemostelium lacteum</name>
    <name type="common">Slime mold</name>
    <name type="synonym">Dictyostelium lacteum</name>
    <dbReference type="NCBI Taxonomy" id="361077"/>
    <lineage>
        <taxon>Eukaryota</taxon>
        <taxon>Amoebozoa</taxon>
        <taxon>Evosea</taxon>
        <taxon>Eumycetozoa</taxon>
        <taxon>Dictyostelia</taxon>
        <taxon>Dictyosteliales</taxon>
        <taxon>Raperosteliaceae</taxon>
        <taxon>Tieghemostelium</taxon>
    </lineage>
</organism>
<sequence length="411" mass="46207">MSLSTSGGSSNIKSIPFTTTLNSSNSNNKMSINDSYNSTSLNGNGKEIQSKIFRQNSRHPQGGWKFIDSEELKKQRGVCWELVKSVGNSIVEGKELVNTCLPISLFEPRSFLEKLTDTFAYASFYLNKAAECTDPLERMKLIISFCISGLHLTSTLTKPFNPLLSETFQGRIGDDISVYCEQTSHHPPISSWEVVGRKFHYYGYGQWSASCLGNIVKGYQRGPHVIEFADGGKITWNLPDILIKGIFFGDRVTEFSGKTLFTDEANKLVCELKFNPHSLGFFKSLISKQKEPSDTFIGNIYKVSGDNLTSSSSSISSKKDKEKYSEDDIVAKIDGTWLTQLNIGGNVYWNLKMVPTGILYEEDPLPSDSRFRLDLKYLKEGDIEKAKMYKAQLEDKQRAEAKSRKESLKKK</sequence>
<dbReference type="GO" id="GO:0005829">
    <property type="term" value="C:cytosol"/>
    <property type="evidence" value="ECO:0007669"/>
    <property type="project" value="TreeGrafter"/>
</dbReference>
<evidence type="ECO:0000313" key="1">
    <source>
        <dbReference type="EMBL" id="KYQ96866.1"/>
    </source>
</evidence>
<evidence type="ECO:0000313" key="2">
    <source>
        <dbReference type="Proteomes" id="UP000076078"/>
    </source>
</evidence>
<proteinExistence type="predicted"/>
<name>A0A151ZSH7_TIELA</name>
<dbReference type="OrthoDB" id="14833at2759"/>
<dbReference type="GO" id="GO:0032934">
    <property type="term" value="F:sterol binding"/>
    <property type="evidence" value="ECO:0007669"/>
    <property type="project" value="TreeGrafter"/>
</dbReference>
<dbReference type="PANTHER" id="PTHR10972:SF148">
    <property type="entry name" value="OXYSTEROL-BINDING PROTEIN 9"/>
    <property type="match status" value="1"/>
</dbReference>
<dbReference type="Gene3D" id="2.40.160.120">
    <property type="match status" value="1"/>
</dbReference>
<dbReference type="GO" id="GO:0016020">
    <property type="term" value="C:membrane"/>
    <property type="evidence" value="ECO:0007669"/>
    <property type="project" value="TreeGrafter"/>
</dbReference>
<dbReference type="Proteomes" id="UP000076078">
    <property type="component" value="Unassembled WGS sequence"/>
</dbReference>
<reference evidence="1 2" key="1">
    <citation type="submission" date="2015-12" db="EMBL/GenBank/DDBJ databases">
        <title>Dictyostelia acquired genes for synthesis and detection of signals that induce cell-type specialization by lateral gene transfer from prokaryotes.</title>
        <authorList>
            <person name="Gloeckner G."/>
            <person name="Schaap P."/>
        </authorList>
    </citation>
    <scope>NUCLEOTIDE SEQUENCE [LARGE SCALE GENOMIC DNA]</scope>
    <source>
        <strain evidence="1 2">TK</strain>
    </source>
</reference>
<keyword evidence="2" id="KW-1185">Reference proteome</keyword>
<dbReference type="InParanoid" id="A0A151ZSH7"/>
<dbReference type="SUPFAM" id="SSF144000">
    <property type="entry name" value="Oxysterol-binding protein-like"/>
    <property type="match status" value="1"/>
</dbReference>
<comment type="caution">
    <text evidence="1">The sequence shown here is derived from an EMBL/GenBank/DDBJ whole genome shotgun (WGS) entry which is preliminary data.</text>
</comment>
<dbReference type="FunFam" id="2.40.160.120:FF:000015">
    <property type="entry name" value="Oxysterol binding protein, putative"/>
    <property type="match status" value="1"/>
</dbReference>
<dbReference type="Pfam" id="PF01237">
    <property type="entry name" value="Oxysterol_BP"/>
    <property type="match status" value="1"/>
</dbReference>
<gene>
    <name evidence="1" type="ORF">DLAC_04173</name>
</gene>
<accession>A0A151ZSH7</accession>
<dbReference type="PANTHER" id="PTHR10972">
    <property type="entry name" value="OXYSTEROL-BINDING PROTEIN-RELATED"/>
    <property type="match status" value="1"/>
</dbReference>
<dbReference type="AlphaFoldDB" id="A0A151ZSH7"/>
<dbReference type="Gene3D" id="6.10.140.1150">
    <property type="match status" value="1"/>
</dbReference>
<dbReference type="InterPro" id="IPR000648">
    <property type="entry name" value="Oxysterol-bd"/>
</dbReference>
<dbReference type="OMA" id="GVCWELV"/>
<dbReference type="EMBL" id="LODT01000021">
    <property type="protein sequence ID" value="KYQ96866.1"/>
    <property type="molecule type" value="Genomic_DNA"/>
</dbReference>